<accession>A0A6G0YKE4</accession>
<protein>
    <submittedName>
        <fullName evidence="1">Uncharacterized protein</fullName>
    </submittedName>
</protein>
<evidence type="ECO:0000313" key="2">
    <source>
        <dbReference type="Proteomes" id="UP000478052"/>
    </source>
</evidence>
<dbReference type="Proteomes" id="UP000478052">
    <property type="component" value="Unassembled WGS sequence"/>
</dbReference>
<comment type="caution">
    <text evidence="1">The sequence shown here is derived from an EMBL/GenBank/DDBJ whole genome shotgun (WGS) entry which is preliminary data.</text>
</comment>
<dbReference type="AlphaFoldDB" id="A0A6G0YKE4"/>
<dbReference type="EMBL" id="VUJU01003500">
    <property type="protein sequence ID" value="KAF0757690.1"/>
    <property type="molecule type" value="Genomic_DNA"/>
</dbReference>
<proteinExistence type="predicted"/>
<reference evidence="1 2" key="1">
    <citation type="submission" date="2019-08" db="EMBL/GenBank/DDBJ databases">
        <title>Whole genome of Aphis craccivora.</title>
        <authorList>
            <person name="Voronova N.V."/>
            <person name="Shulinski R.S."/>
            <person name="Bandarenka Y.V."/>
            <person name="Zhorov D.G."/>
            <person name="Warner D."/>
        </authorList>
    </citation>
    <scope>NUCLEOTIDE SEQUENCE [LARGE SCALE GENOMIC DNA]</scope>
    <source>
        <strain evidence="1">180601</strain>
        <tissue evidence="1">Whole Body</tissue>
    </source>
</reference>
<keyword evidence="2" id="KW-1185">Reference proteome</keyword>
<organism evidence="1 2">
    <name type="scientific">Aphis craccivora</name>
    <name type="common">Cowpea aphid</name>
    <dbReference type="NCBI Taxonomy" id="307492"/>
    <lineage>
        <taxon>Eukaryota</taxon>
        <taxon>Metazoa</taxon>
        <taxon>Ecdysozoa</taxon>
        <taxon>Arthropoda</taxon>
        <taxon>Hexapoda</taxon>
        <taxon>Insecta</taxon>
        <taxon>Pterygota</taxon>
        <taxon>Neoptera</taxon>
        <taxon>Paraneoptera</taxon>
        <taxon>Hemiptera</taxon>
        <taxon>Sternorrhyncha</taxon>
        <taxon>Aphidomorpha</taxon>
        <taxon>Aphidoidea</taxon>
        <taxon>Aphididae</taxon>
        <taxon>Aphidini</taxon>
        <taxon>Aphis</taxon>
        <taxon>Aphis</taxon>
    </lineage>
</organism>
<evidence type="ECO:0000313" key="1">
    <source>
        <dbReference type="EMBL" id="KAF0757690.1"/>
    </source>
</evidence>
<name>A0A6G0YKE4_APHCR</name>
<gene>
    <name evidence="1" type="ORF">FWK35_00017942</name>
</gene>
<sequence>MLCVFFLCLCTRERVEIILQFQTLGVASDGKVNIFGAL</sequence>